<protein>
    <recommendedName>
        <fullName evidence="12">Coatomer subunit alpha</fullName>
    </recommendedName>
</protein>
<dbReference type="GO" id="GO:0030126">
    <property type="term" value="C:COPI vesicle coat"/>
    <property type="evidence" value="ECO:0007669"/>
    <property type="project" value="UniProtKB-UniRule"/>
</dbReference>
<dbReference type="Pfam" id="PF04053">
    <property type="entry name" value="B-prop_COPA_B_2nd"/>
    <property type="match status" value="1"/>
</dbReference>
<proteinExistence type="predicted"/>
<dbReference type="FunFam" id="1.25.40.470:FF:000002">
    <property type="entry name" value="Coatomer subunit alpha"/>
    <property type="match status" value="1"/>
</dbReference>
<accession>A0A0C3SFI3</accession>
<dbReference type="InterPro" id="IPR016391">
    <property type="entry name" value="Coatomer_asu"/>
</dbReference>
<feature type="repeat" description="WD" evidence="13">
    <location>
        <begin position="50"/>
        <end position="84"/>
    </location>
</feature>
<keyword evidence="8 12" id="KW-0653">Protein transport</keyword>
<keyword evidence="9 12" id="KW-0333">Golgi apparatus</keyword>
<dbReference type="Gene3D" id="1.25.40.470">
    <property type="match status" value="1"/>
</dbReference>
<feature type="domain" description="COPA/B second beta-propeller" evidence="14">
    <location>
        <begin position="335"/>
        <end position="580"/>
    </location>
</feature>
<evidence type="ECO:0000256" key="13">
    <source>
        <dbReference type="PROSITE-ProRule" id="PRU00221"/>
    </source>
</evidence>
<dbReference type="GO" id="GO:0005198">
    <property type="term" value="F:structural molecule activity"/>
    <property type="evidence" value="ECO:0007669"/>
    <property type="project" value="InterPro"/>
</dbReference>
<evidence type="ECO:0000256" key="5">
    <source>
        <dbReference type="ARBA" id="ARBA00022574"/>
    </source>
</evidence>
<feature type="domain" description="Coatomer alpha subunit C-terminal" evidence="15">
    <location>
        <begin position="848"/>
        <end position="1203"/>
    </location>
</feature>
<dbReference type="PROSITE" id="PS50294">
    <property type="entry name" value="WD_REPEATS_REGION"/>
    <property type="match status" value="5"/>
</dbReference>
<dbReference type="CDD" id="cd22948">
    <property type="entry name" value="Coatomer_WDAD_alpha"/>
    <property type="match status" value="1"/>
</dbReference>
<dbReference type="CDD" id="cd00200">
    <property type="entry name" value="WD40"/>
    <property type="match status" value="1"/>
</dbReference>
<dbReference type="SUPFAM" id="SSF51004">
    <property type="entry name" value="C-terminal (heme d1) domain of cytochrome cd1-nitrite reductase"/>
    <property type="match status" value="1"/>
</dbReference>
<feature type="repeat" description="WD" evidence="13">
    <location>
        <begin position="94"/>
        <end position="135"/>
    </location>
</feature>
<dbReference type="PROSITE" id="PS50082">
    <property type="entry name" value="WD_REPEATS_2"/>
    <property type="match status" value="6"/>
</dbReference>
<feature type="repeat" description="WD" evidence="13">
    <location>
        <begin position="197"/>
        <end position="238"/>
    </location>
</feature>
<feature type="repeat" description="WD" evidence="13">
    <location>
        <begin position="241"/>
        <end position="282"/>
    </location>
</feature>
<evidence type="ECO:0000256" key="1">
    <source>
        <dbReference type="ARBA" id="ARBA00004255"/>
    </source>
</evidence>
<dbReference type="OrthoDB" id="10261470at2759"/>
<dbReference type="InterPro" id="IPR056176">
    <property type="entry name" value="TPR_COPA_B"/>
</dbReference>
<dbReference type="InterPro" id="IPR010714">
    <property type="entry name" value="Coatomer_asu_C"/>
</dbReference>
<keyword evidence="7 12" id="KW-0931">ER-Golgi transport</keyword>
<dbReference type="FunFam" id="2.130.10.10:FF:000010">
    <property type="entry name" value="Coatomer subunit alpha"/>
    <property type="match status" value="1"/>
</dbReference>
<comment type="function">
    <text evidence="12">The coatomer is a cytosolic protein complex that binds to dilysine motifs and reversibly associates with Golgi non-clathrin-coated vesicles, which further mediate biosynthetic protein transport from the ER, via the Golgi up to the trans Golgi network.</text>
</comment>
<evidence type="ECO:0000259" key="16">
    <source>
        <dbReference type="Pfam" id="PF23953"/>
    </source>
</evidence>
<dbReference type="InterPro" id="IPR006692">
    <property type="entry name" value="Beta-prop_COPA/B_2nd"/>
</dbReference>
<dbReference type="PROSITE" id="PS00678">
    <property type="entry name" value="WD_REPEATS_1"/>
    <property type="match status" value="3"/>
</dbReference>
<comment type="subcellular location">
    <subcellularLocation>
        <location evidence="12">Cytoplasm</location>
    </subcellularLocation>
    <subcellularLocation>
        <location evidence="1 12">Golgi apparatus membrane</location>
        <topology evidence="1 12">Peripheral membrane protein</topology>
        <orientation evidence="1">Cytoplasmic side</orientation>
    </subcellularLocation>
    <subcellularLocation>
        <location evidence="2">Cytoplasmic vesicle</location>
        <location evidence="2">COPI-coated vesicle membrane</location>
        <topology evidence="2">Peripheral membrane protein</topology>
        <orientation evidence="2">Cytoplasmic side</orientation>
    </subcellularLocation>
</comment>
<dbReference type="GO" id="GO:0006888">
    <property type="term" value="P:endoplasmic reticulum to Golgi vesicle-mediated transport"/>
    <property type="evidence" value="ECO:0007669"/>
    <property type="project" value="InterPro"/>
</dbReference>
<evidence type="ECO:0000256" key="11">
    <source>
        <dbReference type="ARBA" id="ARBA00023329"/>
    </source>
</evidence>
<evidence type="ECO:0000313" key="17">
    <source>
        <dbReference type="EMBL" id="KIP12135.1"/>
    </source>
</evidence>
<dbReference type="PIRSF" id="PIRSF003354">
    <property type="entry name" value="Coatomer_alpha_subunit"/>
    <property type="match status" value="1"/>
</dbReference>
<reference evidence="17 18" key="1">
    <citation type="journal article" date="2014" name="PLoS Genet.">
        <title>Analysis of the Phlebiopsis gigantea genome, transcriptome and secretome provides insight into its pioneer colonization strategies of wood.</title>
        <authorList>
            <person name="Hori C."/>
            <person name="Ishida T."/>
            <person name="Igarashi K."/>
            <person name="Samejima M."/>
            <person name="Suzuki H."/>
            <person name="Master E."/>
            <person name="Ferreira P."/>
            <person name="Ruiz-Duenas F.J."/>
            <person name="Held B."/>
            <person name="Canessa P."/>
            <person name="Larrondo L.F."/>
            <person name="Schmoll M."/>
            <person name="Druzhinina I.S."/>
            <person name="Kubicek C.P."/>
            <person name="Gaskell J.A."/>
            <person name="Kersten P."/>
            <person name="St John F."/>
            <person name="Glasner J."/>
            <person name="Sabat G."/>
            <person name="Splinter BonDurant S."/>
            <person name="Syed K."/>
            <person name="Yadav J."/>
            <person name="Mgbeahuruike A.C."/>
            <person name="Kovalchuk A."/>
            <person name="Asiegbu F.O."/>
            <person name="Lackner G."/>
            <person name="Hoffmeister D."/>
            <person name="Rencoret J."/>
            <person name="Gutierrez A."/>
            <person name="Sun H."/>
            <person name="Lindquist E."/>
            <person name="Barry K."/>
            <person name="Riley R."/>
            <person name="Grigoriev I.V."/>
            <person name="Henrissat B."/>
            <person name="Kues U."/>
            <person name="Berka R.M."/>
            <person name="Martinez A.T."/>
            <person name="Covert S.F."/>
            <person name="Blanchette R.A."/>
            <person name="Cullen D."/>
        </authorList>
    </citation>
    <scope>NUCLEOTIDE SEQUENCE [LARGE SCALE GENOMIC DNA]</scope>
    <source>
        <strain evidence="17 18">11061_1 CR5-6</strain>
    </source>
</reference>
<dbReference type="InterPro" id="IPR011048">
    <property type="entry name" value="Haem_d1_sf"/>
</dbReference>
<dbReference type="PANTHER" id="PTHR19876:SF1">
    <property type="entry name" value="COATOMER SUBUNIT ALPHA"/>
    <property type="match status" value="1"/>
</dbReference>
<organism evidence="17 18">
    <name type="scientific">Phlebiopsis gigantea (strain 11061_1 CR5-6)</name>
    <name type="common">White-rot fungus</name>
    <name type="synonym">Peniophora gigantea</name>
    <dbReference type="NCBI Taxonomy" id="745531"/>
    <lineage>
        <taxon>Eukaryota</taxon>
        <taxon>Fungi</taxon>
        <taxon>Dikarya</taxon>
        <taxon>Basidiomycota</taxon>
        <taxon>Agaricomycotina</taxon>
        <taxon>Agaricomycetes</taxon>
        <taxon>Polyporales</taxon>
        <taxon>Phanerochaetaceae</taxon>
        <taxon>Phlebiopsis</taxon>
    </lineage>
</organism>
<evidence type="ECO:0000256" key="2">
    <source>
        <dbReference type="ARBA" id="ARBA00004347"/>
    </source>
</evidence>
<evidence type="ECO:0000256" key="7">
    <source>
        <dbReference type="ARBA" id="ARBA00022892"/>
    </source>
</evidence>
<feature type="repeat" description="WD" evidence="13">
    <location>
        <begin position="8"/>
        <end position="49"/>
    </location>
</feature>
<dbReference type="Pfam" id="PF00400">
    <property type="entry name" value="WD40"/>
    <property type="match status" value="6"/>
</dbReference>
<dbReference type="Gene3D" id="2.130.10.10">
    <property type="entry name" value="YVTN repeat-like/Quinoprotein amine dehydrogenase"/>
    <property type="match status" value="1"/>
</dbReference>
<dbReference type="HOGENOM" id="CLU_007565_1_0_1"/>
<evidence type="ECO:0000259" key="14">
    <source>
        <dbReference type="Pfam" id="PF04053"/>
    </source>
</evidence>
<evidence type="ECO:0000259" key="15">
    <source>
        <dbReference type="Pfam" id="PF06957"/>
    </source>
</evidence>
<feature type="repeat" description="WD" evidence="13">
    <location>
        <begin position="136"/>
        <end position="170"/>
    </location>
</feature>
<dbReference type="InterPro" id="IPR019775">
    <property type="entry name" value="WD40_repeat_CS"/>
</dbReference>
<dbReference type="STRING" id="745531.A0A0C3SFI3"/>
<evidence type="ECO:0000256" key="6">
    <source>
        <dbReference type="ARBA" id="ARBA00022737"/>
    </source>
</evidence>
<evidence type="ECO:0000256" key="4">
    <source>
        <dbReference type="ARBA" id="ARBA00022490"/>
    </source>
</evidence>
<dbReference type="EMBL" id="KN840441">
    <property type="protein sequence ID" value="KIP12135.1"/>
    <property type="molecule type" value="Genomic_DNA"/>
</dbReference>
<evidence type="ECO:0000256" key="12">
    <source>
        <dbReference type="PIRNR" id="PIRNR003354"/>
    </source>
</evidence>
<evidence type="ECO:0000256" key="3">
    <source>
        <dbReference type="ARBA" id="ARBA00022448"/>
    </source>
</evidence>
<dbReference type="PANTHER" id="PTHR19876">
    <property type="entry name" value="COATOMER"/>
    <property type="match status" value="1"/>
</dbReference>
<name>A0A0C3SFI3_PHLG1</name>
<dbReference type="InterPro" id="IPR001680">
    <property type="entry name" value="WD40_rpt"/>
</dbReference>
<sequence>MSVMLTKFESKSNRVKGLAFHPTQPLLAASLHNGSVQLWNYRMGVLVDRFDEHEGPVRAVAIHPSRALLVTGGDDYKIKVWDIRPQNRRCLFTLHGHLDYVRTVQFHHEMPWILSCSDDQTIRIWNSTSRNCIAILTGHSHYVMSAQFHPKEDLIVSASQDQTVRVWDISGLRKNTPNSAPGTFDTFDNFSTVKYVLEGHDRGVNFATFHPTLPLIVSAADDRQIKIWRMSETKAWEVDSCRGHFNNVSTALFHPKHELIVSCGEDKTVRVWDLTKRSAVQTFRREHDRFWVLAAHPELNLFAAGHDNGLIVFKLERERPAFAMHGDMLYYVRDKYVRSYDINTGSDIGLLSVRKFGSPYVPPRTLSYNPAEKAVVLTISSDNGLFELTALPKDAVGEVKDSSTEGKRGSGQAAIFVARNRFAVLNKTSQLIEVRDLSNSVVKSIKPPVQTNEIFYGGTASLILSSPTSVVLYDIQQQKTIAEITTPPVKYVVWSADGSLVALLSKHTITIANKNFTQHTLIHETIRIKSGAWDDSGVFVYSTLNHIKYCLAQGDHGVICTLDNPVYLTRVKGKTVHCLDRSARPRTITIDPTEYRFKLALLRNNYEEMLHIIRTSNLLGQSIIAYLQQKGFPEIALHFVQDKNTRFDLAIECGNLDVAFETAKSINRPECWERLAQQALKQGNHKIVEKAYQQTKNFDRLSFLYLATGSADKLSKMQKIADSRGDPMSRFHNALYAGDVMGRIAVLRDVGLYPLAYLTAKTNGLEEIALEILEAAGLTEADVDDVPVYGTSTLKTPPVVTPTTDLNWPSISSGESFFDRALANGNLEAGADVPYVNGHDTSGAAASAALDAWAKEEEEDLEADADGWDLDVGGEEAEPDAVAEEEAEEAVELGPGASPGVSELELWARNSPFAGDHVAAGSFESAMQLLHRQFGVVNFVELKSLFVSTYRSAHVYLSPLASLPPLQLHVRRNPSESAASRVLPVAVKTLTSVRSELSEGFRAVSGNRLAEAQVVFRASLHALLLVPIASDSEAKEWRDLVTMAREYLLGVSVELERRRVNQEEPENVRRNLELAAYFTHCQLQPAHLQIALRSAIGAFAKANNHATAAKFARRLLELNPDPKIVAQARQRIAAGDRNPRNAVEISYDEFTEFEICAASYTPIYKGSPAVRCPYTDVAYLPQFKGQLDSLVQLTEIGAPSSGLPAPRS</sequence>
<dbReference type="SMART" id="SM00320">
    <property type="entry name" value="WD40"/>
    <property type="match status" value="7"/>
</dbReference>
<dbReference type="PRINTS" id="PR00320">
    <property type="entry name" value="GPROTEINBRPT"/>
</dbReference>
<keyword evidence="6" id="KW-0677">Repeat</keyword>
<keyword evidence="5 13" id="KW-0853">WD repeat</keyword>
<evidence type="ECO:0000256" key="8">
    <source>
        <dbReference type="ARBA" id="ARBA00022927"/>
    </source>
</evidence>
<comment type="subunit">
    <text evidence="12">Oligomeric complex that consists of at least the alpha, beta, beta', gamma, delta, epsilon and zeta subunits.</text>
</comment>
<dbReference type="InterPro" id="IPR020472">
    <property type="entry name" value="WD40_PAC1"/>
</dbReference>
<dbReference type="Pfam" id="PF23953">
    <property type="entry name" value="TPR_COPA_B"/>
    <property type="match status" value="1"/>
</dbReference>
<dbReference type="GO" id="GO:0000139">
    <property type="term" value="C:Golgi membrane"/>
    <property type="evidence" value="ECO:0007669"/>
    <property type="project" value="UniProtKB-SubCell"/>
</dbReference>
<evidence type="ECO:0000313" key="18">
    <source>
        <dbReference type="Proteomes" id="UP000053257"/>
    </source>
</evidence>
<evidence type="ECO:0000256" key="10">
    <source>
        <dbReference type="ARBA" id="ARBA00023136"/>
    </source>
</evidence>
<dbReference type="InterPro" id="IPR050844">
    <property type="entry name" value="Coatomer_complex_subunit"/>
</dbReference>
<keyword evidence="10 12" id="KW-0472">Membrane</keyword>
<dbReference type="Pfam" id="PF06957">
    <property type="entry name" value="COPI_C"/>
    <property type="match status" value="1"/>
</dbReference>
<dbReference type="InterPro" id="IPR036322">
    <property type="entry name" value="WD40_repeat_dom_sf"/>
</dbReference>
<keyword evidence="4 12" id="KW-0963">Cytoplasm</keyword>
<dbReference type="Proteomes" id="UP000053257">
    <property type="component" value="Unassembled WGS sequence"/>
</dbReference>
<dbReference type="GO" id="GO:0006886">
    <property type="term" value="P:intracellular protein transport"/>
    <property type="evidence" value="ECO:0007669"/>
    <property type="project" value="UniProtKB-UniRule"/>
</dbReference>
<dbReference type="GO" id="GO:0006891">
    <property type="term" value="P:intra-Golgi vesicle-mediated transport"/>
    <property type="evidence" value="ECO:0007669"/>
    <property type="project" value="TreeGrafter"/>
</dbReference>
<dbReference type="InterPro" id="IPR015943">
    <property type="entry name" value="WD40/YVTN_repeat-like_dom_sf"/>
</dbReference>
<feature type="domain" description="COPA/B TPR" evidence="16">
    <location>
        <begin position="603"/>
        <end position="764"/>
    </location>
</feature>
<keyword evidence="3 12" id="KW-0813">Transport</keyword>
<dbReference type="SUPFAM" id="SSF50978">
    <property type="entry name" value="WD40 repeat-like"/>
    <property type="match status" value="1"/>
</dbReference>
<gene>
    <name evidence="17" type="ORF">PHLGIDRAFT_124315</name>
</gene>
<evidence type="ECO:0000256" key="9">
    <source>
        <dbReference type="ARBA" id="ARBA00023034"/>
    </source>
</evidence>
<keyword evidence="11" id="KW-0968">Cytoplasmic vesicle</keyword>
<dbReference type="InterPro" id="IPR047312">
    <property type="entry name" value="Coatomer_alpha_WD-assoc_reg"/>
</dbReference>
<dbReference type="AlphaFoldDB" id="A0A0C3SFI3"/>
<dbReference type="GO" id="GO:0006890">
    <property type="term" value="P:retrograde vesicle-mediated transport, Golgi to endoplasmic reticulum"/>
    <property type="evidence" value="ECO:0007669"/>
    <property type="project" value="TreeGrafter"/>
</dbReference>
<keyword evidence="18" id="KW-1185">Reference proteome</keyword>